<sequence>MFPLLASLAISPLVLLRKILLKDRTCGQEFLLKIAEDIGSDRPQSLVTVENILWSKLFDIALGRKTTQEALVEFFEQVSKSHLGPVTKYKKMFFSWGFVSDRLSIEAQAGCLEDRGNKGTPKSKSTIPDKPNGFLIAK</sequence>
<accession>A0AA38PN41</accession>
<protein>
    <recommendedName>
        <fullName evidence="5">ARM repeat-containing protein</fullName>
    </recommendedName>
</protein>
<evidence type="ECO:0000256" key="2">
    <source>
        <dbReference type="SAM" id="SignalP"/>
    </source>
</evidence>
<feature type="signal peptide" evidence="2">
    <location>
        <begin position="1"/>
        <end position="16"/>
    </location>
</feature>
<comment type="caution">
    <text evidence="3">The sequence shown here is derived from an EMBL/GenBank/DDBJ whole genome shotgun (WGS) entry which is preliminary data.</text>
</comment>
<dbReference type="AlphaFoldDB" id="A0AA38PN41"/>
<dbReference type="EMBL" id="MU802923">
    <property type="protein sequence ID" value="KAJ3978617.1"/>
    <property type="molecule type" value="Genomic_DNA"/>
</dbReference>
<feature type="region of interest" description="Disordered" evidence="1">
    <location>
        <begin position="114"/>
        <end position="138"/>
    </location>
</feature>
<dbReference type="Proteomes" id="UP001163850">
    <property type="component" value="Unassembled WGS sequence"/>
</dbReference>
<evidence type="ECO:0008006" key="5">
    <source>
        <dbReference type="Google" id="ProtNLM"/>
    </source>
</evidence>
<organism evidence="3 4">
    <name type="scientific">Lentinula detonsa</name>
    <dbReference type="NCBI Taxonomy" id="2804962"/>
    <lineage>
        <taxon>Eukaryota</taxon>
        <taxon>Fungi</taxon>
        <taxon>Dikarya</taxon>
        <taxon>Basidiomycota</taxon>
        <taxon>Agaricomycotina</taxon>
        <taxon>Agaricomycetes</taxon>
        <taxon>Agaricomycetidae</taxon>
        <taxon>Agaricales</taxon>
        <taxon>Marasmiineae</taxon>
        <taxon>Omphalotaceae</taxon>
        <taxon>Lentinula</taxon>
    </lineage>
</organism>
<proteinExistence type="predicted"/>
<evidence type="ECO:0000313" key="4">
    <source>
        <dbReference type="Proteomes" id="UP001163850"/>
    </source>
</evidence>
<name>A0AA38PN41_9AGAR</name>
<feature type="chain" id="PRO_5041460853" description="ARM repeat-containing protein" evidence="2">
    <location>
        <begin position="17"/>
        <end position="138"/>
    </location>
</feature>
<gene>
    <name evidence="3" type="ORF">F5890DRAFT_1479209</name>
</gene>
<evidence type="ECO:0000256" key="1">
    <source>
        <dbReference type="SAM" id="MobiDB-lite"/>
    </source>
</evidence>
<evidence type="ECO:0000313" key="3">
    <source>
        <dbReference type="EMBL" id="KAJ3978617.1"/>
    </source>
</evidence>
<keyword evidence="2" id="KW-0732">Signal</keyword>
<reference evidence="3" key="1">
    <citation type="submission" date="2022-08" db="EMBL/GenBank/DDBJ databases">
        <authorList>
            <consortium name="DOE Joint Genome Institute"/>
            <person name="Min B."/>
            <person name="Riley R."/>
            <person name="Sierra-Patev S."/>
            <person name="Naranjo-Ortiz M."/>
            <person name="Looney B."/>
            <person name="Konkel Z."/>
            <person name="Slot J.C."/>
            <person name="Sakamoto Y."/>
            <person name="Steenwyk J.L."/>
            <person name="Rokas A."/>
            <person name="Carro J."/>
            <person name="Camarero S."/>
            <person name="Ferreira P."/>
            <person name="Molpeceres G."/>
            <person name="Ruiz-Duenas F.J."/>
            <person name="Serrano A."/>
            <person name="Henrissat B."/>
            <person name="Drula E."/>
            <person name="Hughes K.W."/>
            <person name="Mata J.L."/>
            <person name="Ishikawa N.K."/>
            <person name="Vargas-Isla R."/>
            <person name="Ushijima S."/>
            <person name="Smith C.A."/>
            <person name="Ahrendt S."/>
            <person name="Andreopoulos W."/>
            <person name="He G."/>
            <person name="Labutti K."/>
            <person name="Lipzen A."/>
            <person name="Ng V."/>
            <person name="Sandor L."/>
            <person name="Barry K."/>
            <person name="Martinez A.T."/>
            <person name="Xiao Y."/>
            <person name="Gibbons J.G."/>
            <person name="Terashima K."/>
            <person name="Hibbett D.S."/>
            <person name="Grigoriev I.V."/>
        </authorList>
    </citation>
    <scope>NUCLEOTIDE SEQUENCE</scope>
    <source>
        <strain evidence="3">TFB7829</strain>
    </source>
</reference>